<dbReference type="Proteomes" id="UP001335648">
    <property type="component" value="Unassembled WGS sequence"/>
</dbReference>
<evidence type="ECO:0000313" key="3">
    <source>
        <dbReference type="Proteomes" id="UP001335648"/>
    </source>
</evidence>
<dbReference type="EMBL" id="JAULUE010002056">
    <property type="protein sequence ID" value="KAK5889756.1"/>
    <property type="molecule type" value="Genomic_DNA"/>
</dbReference>
<accession>A0AAN8BQM7</accession>
<proteinExistence type="predicted"/>
<dbReference type="AlphaFoldDB" id="A0AAN8BQM7"/>
<comment type="caution">
    <text evidence="2">The sequence shown here is derived from an EMBL/GenBank/DDBJ whole genome shotgun (WGS) entry which is preliminary data.</text>
</comment>
<gene>
    <name evidence="2" type="ORF">CesoFtcFv8_013345</name>
</gene>
<feature type="region of interest" description="Disordered" evidence="1">
    <location>
        <begin position="1"/>
        <end position="39"/>
    </location>
</feature>
<keyword evidence="3" id="KW-1185">Reference proteome</keyword>
<evidence type="ECO:0000256" key="1">
    <source>
        <dbReference type="SAM" id="MobiDB-lite"/>
    </source>
</evidence>
<sequence>MDQTRCRKEESGRAPESRANMLTEDNSREHETEEMSFSPSFLCEDLSSVSKYGEGFHYVSSDDLPSVSADCQQEAPC</sequence>
<reference evidence="2 3" key="1">
    <citation type="journal article" date="2023" name="Mol. Biol. Evol.">
        <title>Genomics of Secondarily Temperate Adaptation in the Only Non-Antarctic Icefish.</title>
        <authorList>
            <person name="Rivera-Colon A.G."/>
            <person name="Rayamajhi N."/>
            <person name="Minhas B.F."/>
            <person name="Madrigal G."/>
            <person name="Bilyk K.T."/>
            <person name="Yoon V."/>
            <person name="Hune M."/>
            <person name="Gregory S."/>
            <person name="Cheng C.H.C."/>
            <person name="Catchen J.M."/>
        </authorList>
    </citation>
    <scope>NUCLEOTIDE SEQUENCE [LARGE SCALE GENOMIC DNA]</scope>
    <source>
        <strain evidence="2">JC2023a</strain>
    </source>
</reference>
<organism evidence="2 3">
    <name type="scientific">Champsocephalus esox</name>
    <name type="common">pike icefish</name>
    <dbReference type="NCBI Taxonomy" id="159716"/>
    <lineage>
        <taxon>Eukaryota</taxon>
        <taxon>Metazoa</taxon>
        <taxon>Chordata</taxon>
        <taxon>Craniata</taxon>
        <taxon>Vertebrata</taxon>
        <taxon>Euteleostomi</taxon>
        <taxon>Actinopterygii</taxon>
        <taxon>Neopterygii</taxon>
        <taxon>Teleostei</taxon>
        <taxon>Neoteleostei</taxon>
        <taxon>Acanthomorphata</taxon>
        <taxon>Eupercaria</taxon>
        <taxon>Perciformes</taxon>
        <taxon>Notothenioidei</taxon>
        <taxon>Channichthyidae</taxon>
        <taxon>Champsocephalus</taxon>
    </lineage>
</organism>
<protein>
    <submittedName>
        <fullName evidence="2">Uncharacterized protein</fullName>
    </submittedName>
</protein>
<feature type="compositionally biased region" description="Basic and acidic residues" evidence="1">
    <location>
        <begin position="1"/>
        <end position="16"/>
    </location>
</feature>
<evidence type="ECO:0000313" key="2">
    <source>
        <dbReference type="EMBL" id="KAK5889756.1"/>
    </source>
</evidence>
<name>A0AAN8BQM7_9TELE</name>